<reference evidence="2" key="1">
    <citation type="submission" date="2014-12" db="EMBL/GenBank/DDBJ databases">
        <title>Insight into the proteome of Arion vulgaris.</title>
        <authorList>
            <person name="Aradska J."/>
            <person name="Bulat T."/>
            <person name="Smidak R."/>
            <person name="Sarate P."/>
            <person name="Gangsoo J."/>
            <person name="Sialana F."/>
            <person name="Bilban M."/>
            <person name="Lubec G."/>
        </authorList>
    </citation>
    <scope>NUCLEOTIDE SEQUENCE</scope>
    <source>
        <tissue evidence="2">Skin</tissue>
    </source>
</reference>
<feature type="compositionally biased region" description="Polar residues" evidence="1">
    <location>
        <begin position="561"/>
        <end position="584"/>
    </location>
</feature>
<feature type="region of interest" description="Disordered" evidence="1">
    <location>
        <begin position="344"/>
        <end position="592"/>
    </location>
</feature>
<accession>A0A0B7AUN4</accession>
<feature type="compositionally biased region" description="Basic residues" evidence="1">
    <location>
        <begin position="198"/>
        <end position="208"/>
    </location>
</feature>
<evidence type="ECO:0000256" key="1">
    <source>
        <dbReference type="SAM" id="MobiDB-lite"/>
    </source>
</evidence>
<feature type="compositionally biased region" description="Basic and acidic residues" evidence="1">
    <location>
        <begin position="51"/>
        <end position="81"/>
    </location>
</feature>
<feature type="compositionally biased region" description="Basic and acidic residues" evidence="1">
    <location>
        <begin position="209"/>
        <end position="219"/>
    </location>
</feature>
<feature type="compositionally biased region" description="Basic and acidic residues" evidence="1">
    <location>
        <begin position="1"/>
        <end position="44"/>
    </location>
</feature>
<feature type="compositionally biased region" description="Polar residues" evidence="1">
    <location>
        <begin position="384"/>
        <end position="408"/>
    </location>
</feature>
<sequence length="733" mass="82173">RKTPERKLPSRNLRNLEESTAGKEIERKTPERKSPSRNLRKSEESTADEEIERKTPERKLPSRNLRKLEEEEPKKDMDALGKHVPSPRSQRKTPERRSVTRTISKLSESDDKQIIREEQEVTKIPSYRNHRQTSNSRTTEDEDTRVGRASGADQVLGSVSEADTPPEVQRTRRSARLNTPDRVTAEGLGLEPAGGRDKTRKTPLKVTHKQSDAQEKVGVEVKASPSRKSAIKKISESSEAITNSEVPAIEPSHGQIIGDSRSPGRPRKKQNNDQEEVDEKQVHNLRQSRRQSRTPDRLVANMDVIVPLTPTRKMNRLLKSSVPHDILAESVQTSLKPLKEVDIEQTSSKQQELSATLNDSAETPVTDTEQLKSKPSTEEVEPVSVSQNRSVQVMNTGDESELTTSQSRRSSKEELEEPARRSLGRKTPDRQLREPDSEQVQAEVAESIIPRAKSPGRSRKSPARQTRSPARQTNTTSLHTSSNANNIKSKDKESNSEKVENNGEANDGGWSEEMPALRLEMDDVNDDMDNDHLDVADITKTQTVGRQSKTPDRLLYDHKTGPSSTTSEDPLIPSSQSGQLTTAAKKSRHSKDVTSAAHTYVFSPPLKHAVHAPDHEKHSLIKADEGKVHKQLFVFSQPTVAVDSDSSKHVDIVEMKSESRAKVEEAVKLRSKKKRTLLSYSPILLSPRSPVSVRRSRRQLSDSLQSVVRTKLRAPRARRIKPSTWTQPTTSRQ</sequence>
<name>A0A0B7AUN4_9EUPU</name>
<feature type="compositionally biased region" description="Basic and acidic residues" evidence="1">
    <location>
        <begin position="410"/>
        <end position="436"/>
    </location>
</feature>
<feature type="compositionally biased region" description="Polar residues" evidence="1">
    <location>
        <begin position="539"/>
        <end position="548"/>
    </location>
</feature>
<feature type="compositionally biased region" description="Polar residues" evidence="1">
    <location>
        <begin position="723"/>
        <end position="733"/>
    </location>
</feature>
<feature type="compositionally biased region" description="Polar residues" evidence="1">
    <location>
        <begin position="463"/>
        <end position="487"/>
    </location>
</feature>
<dbReference type="AlphaFoldDB" id="A0A0B7AUN4"/>
<gene>
    <name evidence="2" type="primary">ORF143157</name>
</gene>
<protein>
    <submittedName>
        <fullName evidence="2">Uncharacterized protein</fullName>
    </submittedName>
</protein>
<feature type="compositionally biased region" description="Basic and acidic residues" evidence="1">
    <location>
        <begin position="107"/>
        <end position="121"/>
    </location>
</feature>
<proteinExistence type="predicted"/>
<organism evidence="2">
    <name type="scientific">Arion vulgaris</name>
    <dbReference type="NCBI Taxonomy" id="1028688"/>
    <lineage>
        <taxon>Eukaryota</taxon>
        <taxon>Metazoa</taxon>
        <taxon>Spiralia</taxon>
        <taxon>Lophotrochozoa</taxon>
        <taxon>Mollusca</taxon>
        <taxon>Gastropoda</taxon>
        <taxon>Heterobranchia</taxon>
        <taxon>Euthyneura</taxon>
        <taxon>Panpulmonata</taxon>
        <taxon>Eupulmonata</taxon>
        <taxon>Stylommatophora</taxon>
        <taxon>Helicina</taxon>
        <taxon>Arionoidea</taxon>
        <taxon>Arionidae</taxon>
        <taxon>Arion</taxon>
    </lineage>
</organism>
<feature type="compositionally biased region" description="Basic and acidic residues" evidence="1">
    <location>
        <begin position="549"/>
        <end position="560"/>
    </location>
</feature>
<feature type="compositionally biased region" description="Polar residues" evidence="1">
    <location>
        <begin position="344"/>
        <end position="368"/>
    </location>
</feature>
<feature type="compositionally biased region" description="Basic and acidic residues" evidence="1">
    <location>
        <begin position="488"/>
        <end position="501"/>
    </location>
</feature>
<feature type="compositionally biased region" description="Basic residues" evidence="1">
    <location>
        <begin position="710"/>
        <end position="721"/>
    </location>
</feature>
<evidence type="ECO:0000313" key="2">
    <source>
        <dbReference type="EMBL" id="CEK84538.1"/>
    </source>
</evidence>
<feature type="region of interest" description="Disordered" evidence="1">
    <location>
        <begin position="1"/>
        <end position="298"/>
    </location>
</feature>
<dbReference type="EMBL" id="HACG01037673">
    <property type="protein sequence ID" value="CEK84538.1"/>
    <property type="molecule type" value="Transcribed_RNA"/>
</dbReference>
<feature type="region of interest" description="Disordered" evidence="1">
    <location>
        <begin position="691"/>
        <end position="733"/>
    </location>
</feature>
<feature type="non-terminal residue" evidence="2">
    <location>
        <position position="1"/>
    </location>
</feature>